<dbReference type="EnsemblMetazoa" id="Aqu2.1.20643_001">
    <property type="protein sequence ID" value="Aqu2.1.20643_001"/>
    <property type="gene ID" value="Aqu2.1.20643"/>
</dbReference>
<evidence type="ECO:0000313" key="1">
    <source>
        <dbReference type="EnsemblMetazoa" id="Aqu2.1.20643_001"/>
    </source>
</evidence>
<accession>A0A1X7TZT8</accession>
<dbReference type="AlphaFoldDB" id="A0A1X7TZT8"/>
<name>A0A1X7TZT8_AMPQE</name>
<protein>
    <submittedName>
        <fullName evidence="1">Uncharacterized protein</fullName>
    </submittedName>
</protein>
<sequence length="196" mass="22294">MCSDGLIALELGGETNNGEKFCNVLPGVLIPEMSQFDGSSSKLVLIMDNCKDVRQCIKDLAIFYKSRNSAEVKGGPKMGNDLRKITTILGGMLYNFRSGKGIKRHYLPKPNPQMVEIPKNCTFKEFVRKAKTLYFGKDANESKMNLADSSGILIQVDKATWNLDQYYKDNNYQPSRHKMYVLYHNEPVRERRVLIS</sequence>
<dbReference type="OrthoDB" id="10540534at2759"/>
<organism evidence="1">
    <name type="scientific">Amphimedon queenslandica</name>
    <name type="common">Sponge</name>
    <dbReference type="NCBI Taxonomy" id="400682"/>
    <lineage>
        <taxon>Eukaryota</taxon>
        <taxon>Metazoa</taxon>
        <taxon>Porifera</taxon>
        <taxon>Demospongiae</taxon>
        <taxon>Heteroscleromorpha</taxon>
        <taxon>Haplosclerida</taxon>
        <taxon>Niphatidae</taxon>
        <taxon>Amphimedon</taxon>
    </lineage>
</organism>
<proteinExistence type="predicted"/>
<dbReference type="InParanoid" id="A0A1X7TZT8"/>
<reference evidence="1" key="1">
    <citation type="submission" date="2017-05" db="UniProtKB">
        <authorList>
            <consortium name="EnsemblMetazoa"/>
        </authorList>
    </citation>
    <scope>IDENTIFICATION</scope>
</reference>